<dbReference type="InterPro" id="IPR029044">
    <property type="entry name" value="Nucleotide-diphossugar_trans"/>
</dbReference>
<evidence type="ECO:0000313" key="4">
    <source>
        <dbReference type="Proteomes" id="UP000637359"/>
    </source>
</evidence>
<evidence type="ECO:0000259" key="2">
    <source>
        <dbReference type="Pfam" id="PF00535"/>
    </source>
</evidence>
<feature type="domain" description="Glycosyltransferase 2-like" evidence="2">
    <location>
        <begin position="17"/>
        <end position="138"/>
    </location>
</feature>
<keyword evidence="4" id="KW-1185">Reference proteome</keyword>
<dbReference type="GO" id="GO:0016758">
    <property type="term" value="F:hexosyltransferase activity"/>
    <property type="evidence" value="ECO:0007669"/>
    <property type="project" value="UniProtKB-ARBA"/>
</dbReference>
<dbReference type="Pfam" id="PF00535">
    <property type="entry name" value="Glycos_transf_2"/>
    <property type="match status" value="1"/>
</dbReference>
<comment type="caution">
    <text evidence="3">The sequence shown here is derived from an EMBL/GenBank/DDBJ whole genome shotgun (WGS) entry which is preliminary data.</text>
</comment>
<dbReference type="CDD" id="cd00761">
    <property type="entry name" value="Glyco_tranf_GTA_type"/>
    <property type="match status" value="1"/>
</dbReference>
<dbReference type="Gene3D" id="3.90.550.10">
    <property type="entry name" value="Spore Coat Polysaccharide Biosynthesis Protein SpsA, Chain A"/>
    <property type="match status" value="1"/>
</dbReference>
<comment type="similarity">
    <text evidence="1">Belongs to the glycosyltransferase 2 family.</text>
</comment>
<reference evidence="3" key="1">
    <citation type="submission" date="2020-08" db="EMBL/GenBank/DDBJ databases">
        <title>Genome public.</title>
        <authorList>
            <person name="Liu C."/>
            <person name="Sun Q."/>
        </authorList>
    </citation>
    <scope>NUCLEOTIDE SEQUENCE</scope>
    <source>
        <strain evidence="3">BX22</strain>
    </source>
</reference>
<dbReference type="Proteomes" id="UP000637359">
    <property type="component" value="Unassembled WGS sequence"/>
</dbReference>
<accession>A0A923RFX3</accession>
<dbReference type="PANTHER" id="PTHR22916">
    <property type="entry name" value="GLYCOSYLTRANSFERASE"/>
    <property type="match status" value="1"/>
</dbReference>
<name>A0A923RFX3_9BACI</name>
<proteinExistence type="inferred from homology"/>
<dbReference type="InterPro" id="IPR001173">
    <property type="entry name" value="Glyco_trans_2-like"/>
</dbReference>
<sequence length="265" mass="30925">MFEKRGEKLLANDPLISVITPAYNAERFIGETIESVLCQTYSNWEMIIVDDCSTDRTVAYIQEYAKKDSRIKLIQLKTNSGSAIARNTAMENASGRYIAFLDSDDLWYPEKLERQLRFMQEKDIAFSFTKYIRMEEDGTLKDAISRAPESVGYEDLLKHCVIGCLTVMIDREKTGYHEMINIRTRQDYAYWLTLTKMGFRAYGLPEVLAKYRNVGNSISSNKVKAAKRQWYVYRKIEKQPLIKSIWYFMHYASIGIRNLIKFKIS</sequence>
<dbReference type="SUPFAM" id="SSF53448">
    <property type="entry name" value="Nucleotide-diphospho-sugar transferases"/>
    <property type="match status" value="1"/>
</dbReference>
<organism evidence="3 4">
    <name type="scientific">Ornithinibacillus hominis</name>
    <dbReference type="NCBI Taxonomy" id="2763055"/>
    <lineage>
        <taxon>Bacteria</taxon>
        <taxon>Bacillati</taxon>
        <taxon>Bacillota</taxon>
        <taxon>Bacilli</taxon>
        <taxon>Bacillales</taxon>
        <taxon>Bacillaceae</taxon>
        <taxon>Ornithinibacillus</taxon>
    </lineage>
</organism>
<protein>
    <submittedName>
        <fullName evidence="3">Glycosyltransferase family 2 protein</fullName>
    </submittedName>
</protein>
<gene>
    <name evidence="3" type="ORF">H8S33_02510</name>
</gene>
<dbReference type="PANTHER" id="PTHR22916:SF3">
    <property type="entry name" value="UDP-GLCNAC:BETAGAL BETA-1,3-N-ACETYLGLUCOSAMINYLTRANSFERASE-LIKE PROTEIN 1"/>
    <property type="match status" value="1"/>
</dbReference>
<dbReference type="FunFam" id="3.90.550.10:FF:000130">
    <property type="entry name" value="Family 2 glycosyl transferase"/>
    <property type="match status" value="1"/>
</dbReference>
<dbReference type="EMBL" id="JACOOL010000001">
    <property type="protein sequence ID" value="MBC5635690.1"/>
    <property type="molecule type" value="Genomic_DNA"/>
</dbReference>
<evidence type="ECO:0000313" key="3">
    <source>
        <dbReference type="EMBL" id="MBC5635690.1"/>
    </source>
</evidence>
<dbReference type="AlphaFoldDB" id="A0A923RFX3"/>
<evidence type="ECO:0000256" key="1">
    <source>
        <dbReference type="ARBA" id="ARBA00006739"/>
    </source>
</evidence>